<evidence type="ECO:0000313" key="10">
    <source>
        <dbReference type="Proteomes" id="UP000256485"/>
    </source>
</evidence>
<evidence type="ECO:0000256" key="5">
    <source>
        <dbReference type="ARBA" id="ARBA00023136"/>
    </source>
</evidence>
<dbReference type="PROSITE" id="PS50850">
    <property type="entry name" value="MFS"/>
    <property type="match status" value="1"/>
</dbReference>
<evidence type="ECO:0000256" key="3">
    <source>
        <dbReference type="ARBA" id="ARBA00022692"/>
    </source>
</evidence>
<keyword evidence="4 7" id="KW-1133">Transmembrane helix</keyword>
<keyword evidence="10" id="KW-1185">Reference proteome</keyword>
<name>A0A3D9VB71_THECX</name>
<gene>
    <name evidence="9" type="ORF">DFJ64_3414</name>
</gene>
<dbReference type="GO" id="GO:0005886">
    <property type="term" value="C:plasma membrane"/>
    <property type="evidence" value="ECO:0007669"/>
    <property type="project" value="UniProtKB-SubCell"/>
</dbReference>
<dbReference type="SUPFAM" id="SSF103473">
    <property type="entry name" value="MFS general substrate transporter"/>
    <property type="match status" value="2"/>
</dbReference>
<dbReference type="InterPro" id="IPR036259">
    <property type="entry name" value="MFS_trans_sf"/>
</dbReference>
<feature type="transmembrane region" description="Helical" evidence="7">
    <location>
        <begin position="77"/>
        <end position="100"/>
    </location>
</feature>
<feature type="transmembrane region" description="Helical" evidence="7">
    <location>
        <begin position="148"/>
        <end position="174"/>
    </location>
</feature>
<dbReference type="Pfam" id="PF07690">
    <property type="entry name" value="MFS_1"/>
    <property type="match status" value="1"/>
</dbReference>
<dbReference type="AlphaFoldDB" id="A0A3D9VB71"/>
<reference evidence="9 10" key="1">
    <citation type="submission" date="2018-08" db="EMBL/GenBank/DDBJ databases">
        <title>Sequencing the genomes of 1000 actinobacteria strains.</title>
        <authorList>
            <person name="Klenk H.-P."/>
        </authorList>
    </citation>
    <scope>NUCLEOTIDE SEQUENCE [LARGE SCALE GENOMIC DNA]</scope>
    <source>
        <strain evidence="9 10">DSM 22891</strain>
    </source>
</reference>
<dbReference type="InterPro" id="IPR011701">
    <property type="entry name" value="MFS"/>
</dbReference>
<feature type="transmembrane region" description="Helical" evidence="7">
    <location>
        <begin position="180"/>
        <end position="200"/>
    </location>
</feature>
<feature type="transmembrane region" description="Helical" evidence="7">
    <location>
        <begin position="481"/>
        <end position="501"/>
    </location>
</feature>
<feature type="transmembrane region" description="Helical" evidence="7">
    <location>
        <begin position="513"/>
        <end position="533"/>
    </location>
</feature>
<dbReference type="Proteomes" id="UP000256485">
    <property type="component" value="Unassembled WGS sequence"/>
</dbReference>
<feature type="transmembrane region" description="Helical" evidence="7">
    <location>
        <begin position="388"/>
        <end position="406"/>
    </location>
</feature>
<feature type="region of interest" description="Disordered" evidence="6">
    <location>
        <begin position="208"/>
        <end position="272"/>
    </location>
</feature>
<comment type="subcellular location">
    <subcellularLocation>
        <location evidence="1">Cell membrane</location>
        <topology evidence="1">Multi-pass membrane protein</topology>
    </subcellularLocation>
</comment>
<dbReference type="RefSeq" id="WP_170152652.1">
    <property type="nucleotide sequence ID" value="NZ_QTUC01000001.1"/>
</dbReference>
<feature type="transmembrane region" description="Helical" evidence="7">
    <location>
        <begin position="441"/>
        <end position="460"/>
    </location>
</feature>
<feature type="transmembrane region" description="Helical" evidence="7">
    <location>
        <begin position="313"/>
        <end position="330"/>
    </location>
</feature>
<feature type="transmembrane region" description="Helical" evidence="7">
    <location>
        <begin position="287"/>
        <end position="307"/>
    </location>
</feature>
<feature type="transmembrane region" description="Helical" evidence="7">
    <location>
        <begin position="42"/>
        <end position="65"/>
    </location>
</feature>
<dbReference type="EMBL" id="QTUC01000001">
    <property type="protein sequence ID" value="REF37953.1"/>
    <property type="molecule type" value="Genomic_DNA"/>
</dbReference>
<feature type="transmembrane region" description="Helical" evidence="7">
    <location>
        <begin position="106"/>
        <end position="127"/>
    </location>
</feature>
<accession>A0A3D9VB71</accession>
<feature type="transmembrane region" description="Helical" evidence="7">
    <location>
        <begin position="418"/>
        <end position="435"/>
    </location>
</feature>
<dbReference type="Gene3D" id="1.20.1250.20">
    <property type="entry name" value="MFS general substrate transporter like domains"/>
    <property type="match status" value="1"/>
</dbReference>
<evidence type="ECO:0000259" key="8">
    <source>
        <dbReference type="PROSITE" id="PS50850"/>
    </source>
</evidence>
<comment type="caution">
    <text evidence="9">The sequence shown here is derived from an EMBL/GenBank/DDBJ whole genome shotgun (WGS) entry which is preliminary data.</text>
</comment>
<evidence type="ECO:0000256" key="4">
    <source>
        <dbReference type="ARBA" id="ARBA00022989"/>
    </source>
</evidence>
<dbReference type="Gene3D" id="1.20.1720.10">
    <property type="entry name" value="Multidrug resistance protein D"/>
    <property type="match status" value="1"/>
</dbReference>
<proteinExistence type="predicted"/>
<evidence type="ECO:0000256" key="7">
    <source>
        <dbReference type="SAM" id="Phobius"/>
    </source>
</evidence>
<dbReference type="PANTHER" id="PTHR42718">
    <property type="entry name" value="MAJOR FACILITATOR SUPERFAMILY MULTIDRUG TRANSPORTER MFSC"/>
    <property type="match status" value="1"/>
</dbReference>
<sequence length="537" mass="55653">MPGRLGAPTSLVVTVALGTLLNPLNSSMIAIALVPVQREFEVGVATVSWLVSAFYLSAAVGQPLVGRLVDLLGGRRLFIAGLVTAGTVSLLAPLVPGFWWLVGMRVLLAIGTSAAFPAALVLIRAAAEDAPTAASRAGTRPALSRPPAGSLAVLNVAAATSAACGPVLGGFLVAFAGWEAVFLVNVPVTALGVILALRFLPRVRSAHASQRATGPGADRPVPDRPVPDRPVPDRPAPGEPAPTRATADEPGAARDDSRAPRTPPDETPDETAPAGFRVAAARFLRSFDLAGLVLFTVTLTALLSFLLSLGTRPQWWLLGVVPLAGVLLHRRERATEAPFLDIRGLIANRRLSAVLGQQVGLNVVFYSVFFGMPLWLQSVRGVSADATGLLVLPIALMGVLTTPLAARTVRLQGSRATLVIGSAILVAATLLVQLLDDVTPLAVVAGLALLLGVPNGFNNLGLQTALYEASPPERMGSSGGLFQTCRYLGAMMSTSVLGVVFEQNLSTQGLHQVGWIITGLAAALLGLAIVVGGRQRG</sequence>
<evidence type="ECO:0000256" key="6">
    <source>
        <dbReference type="SAM" id="MobiDB-lite"/>
    </source>
</evidence>
<feature type="domain" description="Major facilitator superfamily (MFS) profile" evidence="8">
    <location>
        <begin position="11"/>
        <end position="536"/>
    </location>
</feature>
<dbReference type="InterPro" id="IPR020846">
    <property type="entry name" value="MFS_dom"/>
</dbReference>
<keyword evidence="5 7" id="KW-0472">Membrane</keyword>
<feature type="compositionally biased region" description="Basic and acidic residues" evidence="6">
    <location>
        <begin position="220"/>
        <end position="232"/>
    </location>
</feature>
<evidence type="ECO:0000313" key="9">
    <source>
        <dbReference type="EMBL" id="REF37953.1"/>
    </source>
</evidence>
<feature type="transmembrane region" description="Helical" evidence="7">
    <location>
        <begin position="351"/>
        <end position="376"/>
    </location>
</feature>
<dbReference type="GO" id="GO:0022857">
    <property type="term" value="F:transmembrane transporter activity"/>
    <property type="evidence" value="ECO:0007669"/>
    <property type="project" value="InterPro"/>
</dbReference>
<protein>
    <submittedName>
        <fullName evidence="9">MFS transporter</fullName>
    </submittedName>
</protein>
<evidence type="ECO:0000256" key="1">
    <source>
        <dbReference type="ARBA" id="ARBA00004651"/>
    </source>
</evidence>
<dbReference type="PANTHER" id="PTHR42718:SF9">
    <property type="entry name" value="MAJOR FACILITATOR SUPERFAMILY MULTIDRUG TRANSPORTER MFSC"/>
    <property type="match status" value="1"/>
</dbReference>
<keyword evidence="2" id="KW-0813">Transport</keyword>
<evidence type="ECO:0000256" key="2">
    <source>
        <dbReference type="ARBA" id="ARBA00022448"/>
    </source>
</evidence>
<organism evidence="9 10">
    <name type="scientific">Thermasporomyces composti</name>
    <dbReference type="NCBI Taxonomy" id="696763"/>
    <lineage>
        <taxon>Bacteria</taxon>
        <taxon>Bacillati</taxon>
        <taxon>Actinomycetota</taxon>
        <taxon>Actinomycetes</taxon>
        <taxon>Propionibacteriales</taxon>
        <taxon>Nocardioidaceae</taxon>
        <taxon>Thermasporomyces</taxon>
    </lineage>
</organism>
<keyword evidence="3 7" id="KW-0812">Transmembrane</keyword>